<protein>
    <submittedName>
        <fullName evidence="1">Uncharacterized protein</fullName>
    </submittedName>
</protein>
<dbReference type="Proteomes" id="UP000652761">
    <property type="component" value="Unassembled WGS sequence"/>
</dbReference>
<name>A0A843TTD6_COLES</name>
<organism evidence="1 2">
    <name type="scientific">Colocasia esculenta</name>
    <name type="common">Wild taro</name>
    <name type="synonym">Arum esculentum</name>
    <dbReference type="NCBI Taxonomy" id="4460"/>
    <lineage>
        <taxon>Eukaryota</taxon>
        <taxon>Viridiplantae</taxon>
        <taxon>Streptophyta</taxon>
        <taxon>Embryophyta</taxon>
        <taxon>Tracheophyta</taxon>
        <taxon>Spermatophyta</taxon>
        <taxon>Magnoliopsida</taxon>
        <taxon>Liliopsida</taxon>
        <taxon>Araceae</taxon>
        <taxon>Aroideae</taxon>
        <taxon>Colocasieae</taxon>
        <taxon>Colocasia</taxon>
    </lineage>
</organism>
<dbReference type="EMBL" id="NMUH01000271">
    <property type="protein sequence ID" value="MQL75922.1"/>
    <property type="molecule type" value="Genomic_DNA"/>
</dbReference>
<keyword evidence="2" id="KW-1185">Reference proteome</keyword>
<evidence type="ECO:0000313" key="2">
    <source>
        <dbReference type="Proteomes" id="UP000652761"/>
    </source>
</evidence>
<dbReference type="AlphaFoldDB" id="A0A843TTD6"/>
<evidence type="ECO:0000313" key="1">
    <source>
        <dbReference type="EMBL" id="MQL75922.1"/>
    </source>
</evidence>
<comment type="caution">
    <text evidence="1">The sequence shown here is derived from an EMBL/GenBank/DDBJ whole genome shotgun (WGS) entry which is preliminary data.</text>
</comment>
<accession>A0A843TTD6</accession>
<feature type="non-terminal residue" evidence="1">
    <location>
        <position position="1"/>
    </location>
</feature>
<proteinExistence type="predicted"/>
<reference evidence="1" key="1">
    <citation type="submission" date="2017-07" db="EMBL/GenBank/DDBJ databases">
        <title>Taro Niue Genome Assembly and Annotation.</title>
        <authorList>
            <person name="Atibalentja N."/>
            <person name="Keating K."/>
            <person name="Fields C.J."/>
        </authorList>
    </citation>
    <scope>NUCLEOTIDE SEQUENCE</scope>
    <source>
        <strain evidence="1">Niue_2</strain>
        <tissue evidence="1">Leaf</tissue>
    </source>
</reference>
<gene>
    <name evidence="1" type="ORF">Taro_008312</name>
</gene>
<sequence length="266" mass="28960">ESVAVVAGCACYERGCWFARATVEFVVSLHVRVGVSRRLREPTCGVAFTGAGLWPTEPVEVGIFARAKHLACLVMNSGEVLLEFFSVGSGGGFLSLGQLLSSLKSSTVLPHSFEVFVVWLVTVALPSRLRCIAWLPCVLGLRCAVHLAGCSGEFSHSGALVVLVEVLPGPACVASAVLLAAVFSLMVRVVRPFGLCVLVKAPPRIVLLSFLAECVLVRFSQDGSWGFWWRFSTKLPFKVWSLRPCAWSWCCPGYLLVRFRVSLLPW</sequence>